<sequence length="196" mass="22333">MLERECSSSESLVDRLLRENEELRRKVNATRDPLENGMSVLMKEMQELWAGREKDKELLVGLKTEVGLLRKEKEQSVEETQTWMNEALRPGNKRGCISMTTPEIDNSIHSMKLKDMEQCTLRGVEVLKQRKTAEERKRMEAESEKLVAEAEVAKLREQIDKLTAEVVAAPTGGMNLKSRSEAATEAGGSEEDWKKR</sequence>
<gene>
    <name evidence="3" type="ORF">CBR_g837</name>
</gene>
<proteinExistence type="predicted"/>
<evidence type="ECO:0000313" key="4">
    <source>
        <dbReference type="Proteomes" id="UP000265515"/>
    </source>
</evidence>
<organism evidence="3 4">
    <name type="scientific">Chara braunii</name>
    <name type="common">Braun's stonewort</name>
    <dbReference type="NCBI Taxonomy" id="69332"/>
    <lineage>
        <taxon>Eukaryota</taxon>
        <taxon>Viridiplantae</taxon>
        <taxon>Streptophyta</taxon>
        <taxon>Charophyceae</taxon>
        <taxon>Charales</taxon>
        <taxon>Characeae</taxon>
        <taxon>Chara</taxon>
    </lineage>
</organism>
<keyword evidence="1" id="KW-0175">Coiled coil</keyword>
<evidence type="ECO:0000313" key="3">
    <source>
        <dbReference type="EMBL" id="GBG67709.1"/>
    </source>
</evidence>
<evidence type="ECO:0000256" key="1">
    <source>
        <dbReference type="SAM" id="Coils"/>
    </source>
</evidence>
<dbReference type="Proteomes" id="UP000265515">
    <property type="component" value="Unassembled WGS sequence"/>
</dbReference>
<evidence type="ECO:0000256" key="2">
    <source>
        <dbReference type="SAM" id="MobiDB-lite"/>
    </source>
</evidence>
<keyword evidence="4" id="KW-1185">Reference proteome</keyword>
<name>A0A388KCE5_CHABU</name>
<feature type="region of interest" description="Disordered" evidence="2">
    <location>
        <begin position="172"/>
        <end position="196"/>
    </location>
</feature>
<feature type="coiled-coil region" evidence="1">
    <location>
        <begin position="124"/>
        <end position="165"/>
    </location>
</feature>
<dbReference type="EMBL" id="BFEA01000091">
    <property type="protein sequence ID" value="GBG67709.1"/>
    <property type="molecule type" value="Genomic_DNA"/>
</dbReference>
<reference evidence="3 4" key="1">
    <citation type="journal article" date="2018" name="Cell">
        <title>The Chara Genome: Secondary Complexity and Implications for Plant Terrestrialization.</title>
        <authorList>
            <person name="Nishiyama T."/>
            <person name="Sakayama H."/>
            <person name="Vries J.D."/>
            <person name="Buschmann H."/>
            <person name="Saint-Marcoux D."/>
            <person name="Ullrich K.K."/>
            <person name="Haas F.B."/>
            <person name="Vanderstraeten L."/>
            <person name="Becker D."/>
            <person name="Lang D."/>
            <person name="Vosolsobe S."/>
            <person name="Rombauts S."/>
            <person name="Wilhelmsson P.K.I."/>
            <person name="Janitza P."/>
            <person name="Kern R."/>
            <person name="Heyl A."/>
            <person name="Rumpler F."/>
            <person name="Villalobos L.I.A.C."/>
            <person name="Clay J.M."/>
            <person name="Skokan R."/>
            <person name="Toyoda A."/>
            <person name="Suzuki Y."/>
            <person name="Kagoshima H."/>
            <person name="Schijlen E."/>
            <person name="Tajeshwar N."/>
            <person name="Catarino B."/>
            <person name="Hetherington A.J."/>
            <person name="Saltykova A."/>
            <person name="Bonnot C."/>
            <person name="Breuninger H."/>
            <person name="Symeonidi A."/>
            <person name="Radhakrishnan G.V."/>
            <person name="Van Nieuwerburgh F."/>
            <person name="Deforce D."/>
            <person name="Chang C."/>
            <person name="Karol K.G."/>
            <person name="Hedrich R."/>
            <person name="Ulvskov P."/>
            <person name="Glockner G."/>
            <person name="Delwiche C.F."/>
            <person name="Petrasek J."/>
            <person name="Van de Peer Y."/>
            <person name="Friml J."/>
            <person name="Beilby M."/>
            <person name="Dolan L."/>
            <person name="Kohara Y."/>
            <person name="Sugano S."/>
            <person name="Fujiyama A."/>
            <person name="Delaux P.-M."/>
            <person name="Quint M."/>
            <person name="TheiBen G."/>
            <person name="Hagemann M."/>
            <person name="Harholt J."/>
            <person name="Dunand C."/>
            <person name="Zachgo S."/>
            <person name="Langdale J."/>
            <person name="Maumus F."/>
            <person name="Straeten D.V.D."/>
            <person name="Gould S.B."/>
            <person name="Rensing S.A."/>
        </authorList>
    </citation>
    <scope>NUCLEOTIDE SEQUENCE [LARGE SCALE GENOMIC DNA]</scope>
    <source>
        <strain evidence="3 4">S276</strain>
    </source>
</reference>
<protein>
    <submittedName>
        <fullName evidence="3">Uncharacterized protein</fullName>
    </submittedName>
</protein>
<dbReference type="Gramene" id="GBG67709">
    <property type="protein sequence ID" value="GBG67709"/>
    <property type="gene ID" value="CBR_g837"/>
</dbReference>
<comment type="caution">
    <text evidence="3">The sequence shown here is derived from an EMBL/GenBank/DDBJ whole genome shotgun (WGS) entry which is preliminary data.</text>
</comment>
<dbReference type="AlphaFoldDB" id="A0A388KCE5"/>
<accession>A0A388KCE5</accession>